<comment type="caution">
    <text evidence="5">The sequence shown here is derived from an EMBL/GenBank/DDBJ whole genome shotgun (WGS) entry which is preliminary data.</text>
</comment>
<dbReference type="GO" id="GO:0005975">
    <property type="term" value="P:carbohydrate metabolic process"/>
    <property type="evidence" value="ECO:0007669"/>
    <property type="project" value="InterPro"/>
</dbReference>
<comment type="similarity">
    <text evidence="1">Belongs to the glycosyl hydrolase 16 family.</text>
</comment>
<protein>
    <recommendedName>
        <fullName evidence="4">GH16 domain-containing protein</fullName>
    </recommendedName>
</protein>
<evidence type="ECO:0000259" key="4">
    <source>
        <dbReference type="PROSITE" id="PS51762"/>
    </source>
</evidence>
<gene>
    <name evidence="5" type="ORF">BV898_16719</name>
</gene>
<dbReference type="PROSITE" id="PS51762">
    <property type="entry name" value="GH16_2"/>
    <property type="match status" value="1"/>
</dbReference>
<feature type="domain" description="GH16" evidence="4">
    <location>
        <begin position="21"/>
        <end position="265"/>
    </location>
</feature>
<evidence type="ECO:0000313" key="6">
    <source>
        <dbReference type="Proteomes" id="UP000192578"/>
    </source>
</evidence>
<dbReference type="Proteomes" id="UP000192578">
    <property type="component" value="Unassembled WGS sequence"/>
</dbReference>
<keyword evidence="2" id="KW-0812">Transmembrane</keyword>
<dbReference type="InterPro" id="IPR000757">
    <property type="entry name" value="Beta-glucanase-like"/>
</dbReference>
<keyword evidence="2" id="KW-1133">Transmembrane helix</keyword>
<dbReference type="OrthoDB" id="4781at2759"/>
<reference evidence="6" key="1">
    <citation type="submission" date="2017-01" db="EMBL/GenBank/DDBJ databases">
        <title>Comparative genomics of anhydrobiosis in the tardigrade Hypsibius dujardini.</title>
        <authorList>
            <person name="Yoshida Y."/>
            <person name="Koutsovoulos G."/>
            <person name="Laetsch D."/>
            <person name="Stevens L."/>
            <person name="Kumar S."/>
            <person name="Horikawa D."/>
            <person name="Ishino K."/>
            <person name="Komine S."/>
            <person name="Tomita M."/>
            <person name="Blaxter M."/>
            <person name="Arakawa K."/>
        </authorList>
    </citation>
    <scope>NUCLEOTIDE SEQUENCE [LARGE SCALE GENOMIC DNA]</scope>
    <source>
        <strain evidence="6">Z151</strain>
    </source>
</reference>
<keyword evidence="3" id="KW-0732">Signal</keyword>
<dbReference type="EMBL" id="MTYJ01000259">
    <property type="protein sequence ID" value="OWA52261.1"/>
    <property type="molecule type" value="Genomic_DNA"/>
</dbReference>
<dbReference type="InterPro" id="IPR013320">
    <property type="entry name" value="ConA-like_dom_sf"/>
</dbReference>
<evidence type="ECO:0000256" key="1">
    <source>
        <dbReference type="ARBA" id="ARBA00006865"/>
    </source>
</evidence>
<feature type="chain" id="PRO_5040846195" description="GH16 domain-containing protein" evidence="3">
    <location>
        <begin position="27"/>
        <end position="331"/>
    </location>
</feature>
<dbReference type="AlphaFoldDB" id="A0A9X6NGE4"/>
<evidence type="ECO:0000256" key="2">
    <source>
        <dbReference type="SAM" id="Phobius"/>
    </source>
</evidence>
<evidence type="ECO:0000313" key="5">
    <source>
        <dbReference type="EMBL" id="OWA52261.1"/>
    </source>
</evidence>
<keyword evidence="6" id="KW-1185">Reference proteome</keyword>
<feature type="signal peptide" evidence="3">
    <location>
        <begin position="1"/>
        <end position="26"/>
    </location>
</feature>
<dbReference type="PANTHER" id="PTHR10963">
    <property type="entry name" value="GLYCOSYL HYDROLASE-RELATED"/>
    <property type="match status" value="1"/>
</dbReference>
<feature type="transmembrane region" description="Helical" evidence="2">
    <location>
        <begin position="288"/>
        <end position="314"/>
    </location>
</feature>
<dbReference type="Gene3D" id="2.60.120.200">
    <property type="match status" value="1"/>
</dbReference>
<evidence type="ECO:0000256" key="3">
    <source>
        <dbReference type="SAM" id="SignalP"/>
    </source>
</evidence>
<sequence length="331" mass="38196">MKSRQATTVLCIFATVFAIRVSTTNADETVTRLVEIFRDDFNTDDYLNDSKWTVADRHTASQAEVSYYMEENVGVKNEYLILHCEQEYHQGCNYTSSRVDSNGKFEFLYGEVEWRAKLPGGPDFYTGLWLNRPSTVELPLEFAPPSAAFIDNGGINSQRLFHSLNDDQQVEFDVGIYSNIYLSKKPLAFHKFKMVWTNTSMEWYIDEHKVYWITDPVKIPHIPLQIVMNIVVGGAFCETQADGTRDFQVRQVLVDYVVVRQNRTFEEEDSAEEMYTVSNIPHREDMPWYFIPVIGTLGSLLLAFGALLAVLVVLTVRRRRRRMLNGGPHRF</sequence>
<keyword evidence="2" id="KW-0472">Membrane</keyword>
<dbReference type="GO" id="GO:0004553">
    <property type="term" value="F:hydrolase activity, hydrolyzing O-glycosyl compounds"/>
    <property type="evidence" value="ECO:0007669"/>
    <property type="project" value="InterPro"/>
</dbReference>
<organism evidence="5 6">
    <name type="scientific">Hypsibius exemplaris</name>
    <name type="common">Freshwater tardigrade</name>
    <dbReference type="NCBI Taxonomy" id="2072580"/>
    <lineage>
        <taxon>Eukaryota</taxon>
        <taxon>Metazoa</taxon>
        <taxon>Ecdysozoa</taxon>
        <taxon>Tardigrada</taxon>
        <taxon>Eutardigrada</taxon>
        <taxon>Parachela</taxon>
        <taxon>Hypsibioidea</taxon>
        <taxon>Hypsibiidae</taxon>
        <taxon>Hypsibius</taxon>
    </lineage>
</organism>
<dbReference type="PANTHER" id="PTHR10963:SF55">
    <property type="entry name" value="GLYCOSIDE HYDROLASE FAMILY 16 PROTEIN"/>
    <property type="match status" value="1"/>
</dbReference>
<accession>A0A9X6NGE4</accession>
<name>A0A9X6NGE4_HYPEX</name>
<dbReference type="Pfam" id="PF00722">
    <property type="entry name" value="Glyco_hydro_16"/>
    <property type="match status" value="1"/>
</dbReference>
<proteinExistence type="inferred from homology"/>
<dbReference type="SUPFAM" id="SSF49899">
    <property type="entry name" value="Concanavalin A-like lectins/glucanases"/>
    <property type="match status" value="1"/>
</dbReference>
<dbReference type="InterPro" id="IPR050546">
    <property type="entry name" value="Glycosyl_Hydrlase_16"/>
</dbReference>